<evidence type="ECO:0000313" key="1">
    <source>
        <dbReference type="EMBL" id="CAB4003009.1"/>
    </source>
</evidence>
<protein>
    <submittedName>
        <fullName evidence="1">Uncharacterized protein</fullName>
    </submittedName>
</protein>
<keyword evidence="2" id="KW-1185">Reference proteome</keyword>
<comment type="caution">
    <text evidence="1">The sequence shown here is derived from an EMBL/GenBank/DDBJ whole genome shotgun (WGS) entry which is preliminary data.</text>
</comment>
<feature type="non-terminal residue" evidence="1">
    <location>
        <position position="1"/>
    </location>
</feature>
<proteinExistence type="predicted"/>
<reference evidence="1" key="1">
    <citation type="submission" date="2020-04" db="EMBL/GenBank/DDBJ databases">
        <authorList>
            <person name="Alioto T."/>
            <person name="Alioto T."/>
            <person name="Gomez Garrido J."/>
        </authorList>
    </citation>
    <scope>NUCLEOTIDE SEQUENCE</scope>
    <source>
        <strain evidence="1">A484AB</strain>
    </source>
</reference>
<sequence length="162" mass="17552">MIYSDVAERNVGKSLTLETIAKAQGIVGAGHPLHCSGGDQTISGVSVKMLMVSWTKTGGIRLHQVFCTCYAVHQTSFTLQCFLHTKGYLYSEFPKVTGVHADLKTAIEHIASSWLNPCVSVCMDDAFVPAIAIKISKTGQFTSVDNKEIKDHIAHALKGEKS</sequence>
<gene>
    <name evidence="1" type="ORF">PACLA_8A045952</name>
</gene>
<dbReference type="Proteomes" id="UP001152795">
    <property type="component" value="Unassembled WGS sequence"/>
</dbReference>
<dbReference type="AlphaFoldDB" id="A0A7D9E7L3"/>
<accession>A0A7D9E7L3</accession>
<evidence type="ECO:0000313" key="2">
    <source>
        <dbReference type="Proteomes" id="UP001152795"/>
    </source>
</evidence>
<dbReference type="EMBL" id="CACRXK020004511">
    <property type="protein sequence ID" value="CAB4003009.1"/>
    <property type="molecule type" value="Genomic_DNA"/>
</dbReference>
<name>A0A7D9E7L3_PARCT</name>
<organism evidence="1 2">
    <name type="scientific">Paramuricea clavata</name>
    <name type="common">Red gorgonian</name>
    <name type="synonym">Violescent sea-whip</name>
    <dbReference type="NCBI Taxonomy" id="317549"/>
    <lineage>
        <taxon>Eukaryota</taxon>
        <taxon>Metazoa</taxon>
        <taxon>Cnidaria</taxon>
        <taxon>Anthozoa</taxon>
        <taxon>Octocorallia</taxon>
        <taxon>Malacalcyonacea</taxon>
        <taxon>Plexauridae</taxon>
        <taxon>Paramuricea</taxon>
    </lineage>
</organism>